<evidence type="ECO:0000313" key="2">
    <source>
        <dbReference type="Proteomes" id="UP000003824"/>
    </source>
</evidence>
<protein>
    <submittedName>
        <fullName evidence="1">Predicted protein</fullName>
    </submittedName>
</protein>
<organism evidence="1 2">
    <name type="scientific">Streptomyces viridosporus (strain ATCC 14672 / DSM 40746 / JCM 4963 / KCTC 9882 / NRRL B-12104 / FH 1290)</name>
    <name type="common">Streptomyces ghanaensis</name>
    <dbReference type="NCBI Taxonomy" id="566461"/>
    <lineage>
        <taxon>Bacteria</taxon>
        <taxon>Bacillati</taxon>
        <taxon>Actinomycetota</taxon>
        <taxon>Actinomycetes</taxon>
        <taxon>Kitasatosporales</taxon>
        <taxon>Streptomycetaceae</taxon>
        <taxon>Streptomyces</taxon>
    </lineage>
</organism>
<dbReference type="EMBL" id="DS999641">
    <property type="protein sequence ID" value="EFE72174.2"/>
    <property type="molecule type" value="Genomic_DNA"/>
</dbReference>
<gene>
    <name evidence="1" type="ORF">SSFG_07409</name>
</gene>
<reference evidence="2" key="1">
    <citation type="submission" date="2008-12" db="EMBL/GenBank/DDBJ databases">
        <title>Annotation of Streptomyces ghanaensis ATCC 14672.</title>
        <authorList>
            <consortium name="The Broad Institute Genome Sequencing Platform"/>
            <consortium name="Broad Institute Microbial Sequencing Center"/>
            <person name="Fischbach M."/>
            <person name="Ward D."/>
            <person name="Young S."/>
            <person name="Kodira C.D."/>
            <person name="Zeng Q."/>
            <person name="Koehrsen M."/>
            <person name="Godfrey P."/>
            <person name="Alvarado L."/>
            <person name="Berlin A.M."/>
            <person name="Borenstein D."/>
            <person name="Chen Z."/>
            <person name="Engels R."/>
            <person name="Freedman E."/>
            <person name="Gellesch M."/>
            <person name="Goldberg J."/>
            <person name="Griggs A."/>
            <person name="Gujja S."/>
            <person name="Heiman D.I."/>
            <person name="Hepburn T.A."/>
            <person name="Howarth C."/>
            <person name="Jen D."/>
            <person name="Larson L."/>
            <person name="Lewis B."/>
            <person name="Mehta T."/>
            <person name="Park D."/>
            <person name="Pearson M."/>
            <person name="Roberts A."/>
            <person name="Saif S."/>
            <person name="Shea T.D."/>
            <person name="Shenoy N."/>
            <person name="Sisk P."/>
            <person name="Stolte C."/>
            <person name="Sykes S.N."/>
            <person name="Walk T."/>
            <person name="White J."/>
            <person name="Yandava C."/>
            <person name="Straight P."/>
            <person name="Clardy J."/>
            <person name="Hung D."/>
            <person name="Kolter R."/>
            <person name="Mekalanos J."/>
            <person name="Walker S."/>
            <person name="Walsh C.T."/>
            <person name="Wieland B.L.C."/>
            <person name="Ilzarbe M."/>
            <person name="Galagan J."/>
            <person name="Nusbaum C."/>
            <person name="Birren B."/>
        </authorList>
    </citation>
    <scope>NUCLEOTIDE SEQUENCE [LARGE SCALE GENOMIC DNA]</scope>
    <source>
        <strain evidence="2">ATCC 14672 / DSM 40746 / JCM 4963 / KCTC 9882 / NRRL B-12104 / FH 1290</strain>
    </source>
</reference>
<proteinExistence type="predicted"/>
<name>D5ZNP3_STRV1</name>
<sequence>MEPVMLGLQGQELCTVAASAAARDEAARRAPETLARIRALIGEQCTITRWSPSTLLPVVVLVTGAASATERQRVEDVLLQAWYDAIEAFGTEHTLILEHGCETPTDRFVDEWVARLQLPDGARLMSAPMAADTARHYDQAREVRDQQMVARRPDLCLAFVRHTGEVLPLEKRASAAGIPVQRVLLS</sequence>
<evidence type="ECO:0000313" key="1">
    <source>
        <dbReference type="EMBL" id="EFE72174.2"/>
    </source>
</evidence>
<dbReference type="Proteomes" id="UP000003824">
    <property type="component" value="Unassembled WGS sequence"/>
</dbReference>
<dbReference type="AlphaFoldDB" id="D5ZNP3"/>
<accession>D5ZNP3</accession>